<dbReference type="RefSeq" id="WP_311367879.1">
    <property type="nucleotide sequence ID" value="NZ_JAVRHX010000001.1"/>
</dbReference>
<comment type="caution">
    <text evidence="2">The sequence shown here is derived from an EMBL/GenBank/DDBJ whole genome shotgun (WGS) entry which is preliminary data.</text>
</comment>
<accession>A0ABU2ZP58</accession>
<evidence type="ECO:0000256" key="1">
    <source>
        <dbReference type="SAM" id="Coils"/>
    </source>
</evidence>
<dbReference type="Proteomes" id="UP001253545">
    <property type="component" value="Unassembled WGS sequence"/>
</dbReference>
<reference evidence="2 3" key="1">
    <citation type="submission" date="2023-09" db="EMBL/GenBank/DDBJ databases">
        <authorList>
            <person name="Rey-Velasco X."/>
        </authorList>
    </citation>
    <scope>NUCLEOTIDE SEQUENCE [LARGE SCALE GENOMIC DNA]</scope>
    <source>
        <strain evidence="2 3">P117</strain>
    </source>
</reference>
<dbReference type="EMBL" id="JAVRHX010000001">
    <property type="protein sequence ID" value="MDT0594405.1"/>
    <property type="molecule type" value="Genomic_DNA"/>
</dbReference>
<evidence type="ECO:0000313" key="3">
    <source>
        <dbReference type="Proteomes" id="UP001253545"/>
    </source>
</evidence>
<protein>
    <recommendedName>
        <fullName evidence="4">DNA repair ATPase</fullName>
    </recommendedName>
</protein>
<evidence type="ECO:0008006" key="4">
    <source>
        <dbReference type="Google" id="ProtNLM"/>
    </source>
</evidence>
<evidence type="ECO:0000313" key="2">
    <source>
        <dbReference type="EMBL" id="MDT0594405.1"/>
    </source>
</evidence>
<proteinExistence type="predicted"/>
<feature type="coiled-coil region" evidence="1">
    <location>
        <begin position="204"/>
        <end position="231"/>
    </location>
</feature>
<sequence length="254" mass="28993">MTYTIIIILITFLIVCGIAATAVQQHNEKKEKQKREEVSLHKTIFEETEEAFLAAIKMPLSQLTLLILRKRSIRALKVMHEYNPTPDIVTKLDELTKSLKGIDASATPPNQESFQLPAADKVIIKYIQAVKKIRNILRNENNKGKIPPNVFAREEKAIECLQLRVNVETLTKRANDAVASKMQGSARQYIEKAIKALVAHKPKSEYSKRRKEELESMLKTLETNVKDSNLKQVMAEKAQEKEDIDSLFAPKKKW</sequence>
<organism evidence="2 3">
    <name type="scientific">Glaciecola petra</name>
    <dbReference type="NCBI Taxonomy" id="3075602"/>
    <lineage>
        <taxon>Bacteria</taxon>
        <taxon>Pseudomonadati</taxon>
        <taxon>Pseudomonadota</taxon>
        <taxon>Gammaproteobacteria</taxon>
        <taxon>Alteromonadales</taxon>
        <taxon>Alteromonadaceae</taxon>
        <taxon>Glaciecola</taxon>
    </lineage>
</organism>
<keyword evidence="1" id="KW-0175">Coiled coil</keyword>
<keyword evidence="3" id="KW-1185">Reference proteome</keyword>
<name>A0ABU2ZP58_9ALTE</name>
<gene>
    <name evidence="2" type="ORF">RM552_06080</name>
</gene>